<dbReference type="Gene3D" id="3.40.50.1820">
    <property type="entry name" value="alpha/beta hydrolase"/>
    <property type="match status" value="1"/>
</dbReference>
<evidence type="ECO:0000313" key="2">
    <source>
        <dbReference type="EMBL" id="PIL36292.1"/>
    </source>
</evidence>
<dbReference type="Pfam" id="PF02450">
    <property type="entry name" value="LCAT"/>
    <property type="match status" value="2"/>
</dbReference>
<dbReference type="AlphaFoldDB" id="A0A2G8SRC1"/>
<keyword evidence="1" id="KW-0812">Transmembrane</keyword>
<accession>A0A2G8SRC1</accession>
<evidence type="ECO:0000313" key="3">
    <source>
        <dbReference type="Proteomes" id="UP000230002"/>
    </source>
</evidence>
<dbReference type="STRING" id="1077348.A0A2G8SRC1"/>
<dbReference type="InterPro" id="IPR003386">
    <property type="entry name" value="LACT/PDAT_acylTrfase"/>
</dbReference>
<dbReference type="OrthoDB" id="190846at2759"/>
<dbReference type="InterPro" id="IPR029058">
    <property type="entry name" value="AB_hydrolase_fold"/>
</dbReference>
<keyword evidence="1" id="KW-0472">Membrane</keyword>
<evidence type="ECO:0008006" key="4">
    <source>
        <dbReference type="Google" id="ProtNLM"/>
    </source>
</evidence>
<dbReference type="SUPFAM" id="SSF53474">
    <property type="entry name" value="alpha/beta-Hydrolases"/>
    <property type="match status" value="1"/>
</dbReference>
<comment type="caution">
    <text evidence="2">The sequence shown here is derived from an EMBL/GenBank/DDBJ whole genome shotgun (WGS) entry which is preliminary data.</text>
</comment>
<gene>
    <name evidence="2" type="ORF">GSI_01955</name>
</gene>
<sequence>MPLIQRFKKRNRSDSAISGAQQHTAAEDLNKVREDVEDKLKTLKHAEKRQADRRFFATRRFLFPLGLALGIFVGFLLIQPPDFSDFHTHLALLMDEFDITIPEFSTLDIPLMNFSRVEVEWQRLWQNIPEPWKLNNNGLEFTVGEKMAAQGLSAKYPIVLVPGIISTGLESWSTSPEYRPFFRKKLWGGFSMISQVTFNRDKWMAAVLLDPVTGLDPPGVKVRAAEGIDAASNFVRGYWLWSKIVENLAVVGYDTNNLHLAPYDWRLSFFNLEERDGYFSRLRATIEGFVLKWVESPLHGKGGSDWVENHIEAFVSVAGTHLGVAKAMSAFLSGEMKDTVQINPAGAYVLERFFSRKERQKLFRSWAGSASMWIKGGDDVWGNTTWAPDDLSNSTHSHGALIAFREAPSSLDEDMDLNNMTSNEAGTWILERTPTTFQKMLATNYSFGIERDVEKLKANNLDFTKWTNPLEIQLPNAPSMKIYCVYGHGKLTERSYWYTQTNYEYDEVQADFPTAICPDDDPQHGRNCTSPRSPLDMPLYRTTYIDSEYTDETVNPRVMNGVKMGEGDGTVSLLSLGAMCVEGWKRERWNPAGIKVTTVELPHNPVVTIPRGGGTTSDHVDILGSTGLNEIILQVATGAGEGVQDSFVSDIREYAKRVKWD</sequence>
<proteinExistence type="predicted"/>
<keyword evidence="3" id="KW-1185">Reference proteome</keyword>
<feature type="transmembrane region" description="Helical" evidence="1">
    <location>
        <begin position="61"/>
        <end position="78"/>
    </location>
</feature>
<dbReference type="PANTHER" id="PTHR11440">
    <property type="entry name" value="LECITHIN-CHOLESTEROL ACYLTRANSFERASE-RELATED"/>
    <property type="match status" value="1"/>
</dbReference>
<evidence type="ECO:0000256" key="1">
    <source>
        <dbReference type="SAM" id="Phobius"/>
    </source>
</evidence>
<dbReference type="Proteomes" id="UP000230002">
    <property type="component" value="Unassembled WGS sequence"/>
</dbReference>
<protein>
    <recommendedName>
        <fullName evidence="4">Phospholipid:diacylglycerol acyltransferase</fullName>
    </recommendedName>
</protein>
<reference evidence="2 3" key="1">
    <citation type="journal article" date="2015" name="Sci. Rep.">
        <title>Chromosome-level genome map provides insights into diverse defense mechanisms in the medicinal fungus Ganoderma sinense.</title>
        <authorList>
            <person name="Zhu Y."/>
            <person name="Xu J."/>
            <person name="Sun C."/>
            <person name="Zhou S."/>
            <person name="Xu H."/>
            <person name="Nelson D.R."/>
            <person name="Qian J."/>
            <person name="Song J."/>
            <person name="Luo H."/>
            <person name="Xiang L."/>
            <person name="Li Y."/>
            <person name="Xu Z."/>
            <person name="Ji A."/>
            <person name="Wang L."/>
            <person name="Lu S."/>
            <person name="Hayward A."/>
            <person name="Sun W."/>
            <person name="Li X."/>
            <person name="Schwartz D.C."/>
            <person name="Wang Y."/>
            <person name="Chen S."/>
        </authorList>
    </citation>
    <scope>NUCLEOTIDE SEQUENCE [LARGE SCALE GENOMIC DNA]</scope>
    <source>
        <strain evidence="2 3">ZZ0214-1</strain>
    </source>
</reference>
<name>A0A2G8SRC1_9APHY</name>
<organism evidence="2 3">
    <name type="scientific">Ganoderma sinense ZZ0214-1</name>
    <dbReference type="NCBI Taxonomy" id="1077348"/>
    <lineage>
        <taxon>Eukaryota</taxon>
        <taxon>Fungi</taxon>
        <taxon>Dikarya</taxon>
        <taxon>Basidiomycota</taxon>
        <taxon>Agaricomycotina</taxon>
        <taxon>Agaricomycetes</taxon>
        <taxon>Polyporales</taxon>
        <taxon>Polyporaceae</taxon>
        <taxon>Ganoderma</taxon>
    </lineage>
</organism>
<dbReference type="GO" id="GO:0006629">
    <property type="term" value="P:lipid metabolic process"/>
    <property type="evidence" value="ECO:0007669"/>
    <property type="project" value="InterPro"/>
</dbReference>
<dbReference type="GO" id="GO:0008374">
    <property type="term" value="F:O-acyltransferase activity"/>
    <property type="evidence" value="ECO:0007669"/>
    <property type="project" value="InterPro"/>
</dbReference>
<keyword evidence="1" id="KW-1133">Transmembrane helix</keyword>
<dbReference type="EMBL" id="AYKW01000002">
    <property type="protein sequence ID" value="PIL36292.1"/>
    <property type="molecule type" value="Genomic_DNA"/>
</dbReference>